<dbReference type="Proteomes" id="UP000317371">
    <property type="component" value="Unassembled WGS sequence"/>
</dbReference>
<dbReference type="RefSeq" id="WP_141608768.1">
    <property type="nucleotide sequence ID" value="NZ_VIGC02000004.1"/>
</dbReference>
<evidence type="ECO:0000256" key="3">
    <source>
        <dbReference type="ARBA" id="ARBA00022475"/>
    </source>
</evidence>
<dbReference type="GO" id="GO:0005886">
    <property type="term" value="C:plasma membrane"/>
    <property type="evidence" value="ECO:0007669"/>
    <property type="project" value="UniProtKB-SubCell"/>
</dbReference>
<comment type="similarity">
    <text evidence="2">Belongs to the CPA3 antiporters (TC 2.A.63) subunit D family.</text>
</comment>
<feature type="transmembrane region" description="Helical" evidence="8">
    <location>
        <begin position="407"/>
        <end position="430"/>
    </location>
</feature>
<evidence type="ECO:0000256" key="6">
    <source>
        <dbReference type="ARBA" id="ARBA00023136"/>
    </source>
</evidence>
<evidence type="ECO:0000313" key="10">
    <source>
        <dbReference type="EMBL" id="TQE97172.1"/>
    </source>
</evidence>
<feature type="transmembrane region" description="Helical" evidence="8">
    <location>
        <begin position="12"/>
        <end position="29"/>
    </location>
</feature>
<evidence type="ECO:0000256" key="4">
    <source>
        <dbReference type="ARBA" id="ARBA00022692"/>
    </source>
</evidence>
<dbReference type="OrthoDB" id="159162at2"/>
<keyword evidence="4 7" id="KW-0812">Transmembrane</keyword>
<feature type="transmembrane region" description="Helical" evidence="8">
    <location>
        <begin position="368"/>
        <end position="387"/>
    </location>
</feature>
<gene>
    <name evidence="10" type="ORF">FKZ61_03880</name>
</gene>
<dbReference type="InterPro" id="IPR001750">
    <property type="entry name" value="ND/Mrp_TM"/>
</dbReference>
<feature type="transmembrane region" description="Helical" evidence="8">
    <location>
        <begin position="299"/>
        <end position="320"/>
    </location>
</feature>
<dbReference type="InterPro" id="IPR050586">
    <property type="entry name" value="CPA3_Na-H_Antiporter_D"/>
</dbReference>
<evidence type="ECO:0000256" key="2">
    <source>
        <dbReference type="ARBA" id="ARBA00005346"/>
    </source>
</evidence>
<evidence type="ECO:0000256" key="7">
    <source>
        <dbReference type="RuleBase" id="RU000320"/>
    </source>
</evidence>
<feature type="transmembrane region" description="Helical" evidence="8">
    <location>
        <begin position="174"/>
        <end position="191"/>
    </location>
</feature>
<feature type="transmembrane region" description="Helical" evidence="8">
    <location>
        <begin position="271"/>
        <end position="292"/>
    </location>
</feature>
<feature type="domain" description="NADH:quinone oxidoreductase/Mrp antiporter transmembrane" evidence="9">
    <location>
        <begin position="205"/>
        <end position="410"/>
    </location>
</feature>
<name>A0A540VKC9_9CHLR</name>
<organism evidence="10 11">
    <name type="scientific">Litorilinea aerophila</name>
    <dbReference type="NCBI Taxonomy" id="1204385"/>
    <lineage>
        <taxon>Bacteria</taxon>
        <taxon>Bacillati</taxon>
        <taxon>Chloroflexota</taxon>
        <taxon>Caldilineae</taxon>
        <taxon>Caldilineales</taxon>
        <taxon>Caldilineaceae</taxon>
        <taxon>Litorilinea</taxon>
    </lineage>
</organism>
<reference evidence="10 11" key="1">
    <citation type="submission" date="2019-06" db="EMBL/GenBank/DDBJ databases">
        <title>Genome sequence of Litorilinea aerophila BAA-2444.</title>
        <authorList>
            <person name="Maclea K.S."/>
            <person name="Maurais E.G."/>
            <person name="Iannazzi L.C."/>
        </authorList>
    </citation>
    <scope>NUCLEOTIDE SEQUENCE [LARGE SCALE GENOMIC DNA]</scope>
    <source>
        <strain evidence="10 11">ATCC BAA-2444</strain>
    </source>
</reference>
<feature type="transmembrane region" description="Helical" evidence="8">
    <location>
        <begin position="142"/>
        <end position="162"/>
    </location>
</feature>
<feature type="transmembrane region" description="Helical" evidence="8">
    <location>
        <begin position="238"/>
        <end position="259"/>
    </location>
</feature>
<evidence type="ECO:0000313" key="11">
    <source>
        <dbReference type="Proteomes" id="UP000317371"/>
    </source>
</evidence>
<keyword evidence="6 8" id="KW-0472">Membrane</keyword>
<dbReference type="PANTHER" id="PTHR42703">
    <property type="entry name" value="NADH DEHYDROGENASE"/>
    <property type="match status" value="1"/>
</dbReference>
<feature type="transmembrane region" description="Helical" evidence="8">
    <location>
        <begin position="88"/>
        <end position="109"/>
    </location>
</feature>
<evidence type="ECO:0000259" key="9">
    <source>
        <dbReference type="Pfam" id="PF00361"/>
    </source>
</evidence>
<protein>
    <recommendedName>
        <fullName evidence="9">NADH:quinone oxidoreductase/Mrp antiporter transmembrane domain-containing protein</fullName>
    </recommendedName>
</protein>
<dbReference type="EMBL" id="VIGC01000004">
    <property type="protein sequence ID" value="TQE97172.1"/>
    <property type="molecule type" value="Genomic_DNA"/>
</dbReference>
<evidence type="ECO:0000256" key="8">
    <source>
        <dbReference type="SAM" id="Phobius"/>
    </source>
</evidence>
<dbReference type="AlphaFoldDB" id="A0A540VKC9"/>
<accession>A0A540VKC9</accession>
<keyword evidence="5 8" id="KW-1133">Transmembrane helix</keyword>
<dbReference type="PANTHER" id="PTHR42703:SF1">
    <property type="entry name" value="NA(+)_H(+) ANTIPORTER SUBUNIT D1"/>
    <property type="match status" value="1"/>
</dbReference>
<proteinExistence type="inferred from homology"/>
<evidence type="ECO:0000256" key="1">
    <source>
        <dbReference type="ARBA" id="ARBA00004651"/>
    </source>
</evidence>
<dbReference type="Pfam" id="PF00361">
    <property type="entry name" value="Proton_antipo_M"/>
    <property type="match status" value="1"/>
</dbReference>
<feature type="transmembrane region" description="Helical" evidence="8">
    <location>
        <begin position="442"/>
        <end position="461"/>
    </location>
</feature>
<feature type="transmembrane region" description="Helical" evidence="8">
    <location>
        <begin position="203"/>
        <end position="226"/>
    </location>
</feature>
<evidence type="ECO:0000256" key="5">
    <source>
        <dbReference type="ARBA" id="ARBA00022989"/>
    </source>
</evidence>
<dbReference type="InParanoid" id="A0A540VKC9"/>
<keyword evidence="3" id="KW-1003">Cell membrane</keyword>
<comment type="subcellular location">
    <subcellularLocation>
        <location evidence="1">Cell membrane</location>
        <topology evidence="1">Multi-pass membrane protein</topology>
    </subcellularLocation>
    <subcellularLocation>
        <location evidence="7">Membrane</location>
        <topology evidence="7">Multi-pass membrane protein</topology>
    </subcellularLocation>
</comment>
<comment type="caution">
    <text evidence="10">The sequence shown here is derived from an EMBL/GenBank/DDBJ whole genome shotgun (WGS) entry which is preliminary data.</text>
</comment>
<feature type="transmembrane region" description="Helical" evidence="8">
    <location>
        <begin position="36"/>
        <end position="53"/>
    </location>
</feature>
<feature type="transmembrane region" description="Helical" evidence="8">
    <location>
        <begin position="116"/>
        <end position="136"/>
    </location>
</feature>
<keyword evidence="11" id="KW-1185">Reference proteome</keyword>
<sequence>MNPAATSALNLPALLIGSMLAMAAITYLFRTWERVTALVATLFVAGWALWLWQTDLSAPIRTLPLVRQPVDLSAPLQRLGFTFRLEPGAVPILVASLLLVAAAFLLAACISQGHSFVPFTLVLMAGYTMLALLTTGPLAPPLLGPLFLVALSSVGIFILQAGRLVRPDGPLRSLLPPVFAFPLFLVAAWYVEQIPLNPQDDTAARMAAQLLGLALVILLAPAPLHGAQPAIARSAPPVVTALLTLLYQLALLHLLYRVLSTFQFVSQEAPLGLWLTWAGLATAVWGGIAAAGTDHPGRLWGYAALHDWGLLLLVLAVPGIRSWPLVLFLFGLRIVSMLTTAVGLSALEQHVGGLDASRLQGAGSRLPWNSAAFLLGGLGLAGFPLSAGFTGHWAALQILAENDWRPAALVLLASAGAIFGFVRMAWIIYGPLENRYLVRERPLQMALAAAVLLLSVGLAVMPQLMDAPIARALLAFSG</sequence>